<dbReference type="Proteomes" id="UP001497680">
    <property type="component" value="Unassembled WGS sequence"/>
</dbReference>
<evidence type="ECO:0000313" key="2">
    <source>
        <dbReference type="Proteomes" id="UP001497680"/>
    </source>
</evidence>
<name>A0ACC0D2P0_9PEZI</name>
<gene>
    <name evidence="1" type="ORF">F4821DRAFT_237211</name>
</gene>
<sequence>MRPRREGVIANFGSLGSWRGGPSWGYYAATKWAMTGLTESLYEEVQSLGISAVIIEPGYFRTGFLNQGGGNRLAAANPLTEEYKGTAVQQVKDALNVVDNNQPGDVEKGARVIVDVLTKTGVSNGRDIPMRLVLGRDAMEVIQDKIARTQATIKEWEDVIVSTDHDDVKK</sequence>
<reference evidence="1 2" key="1">
    <citation type="journal article" date="2022" name="New Phytol.">
        <title>Ecological generalism drives hyperdiversity of secondary metabolite gene clusters in xylarialean endophytes.</title>
        <authorList>
            <person name="Franco M.E.E."/>
            <person name="Wisecaver J.H."/>
            <person name="Arnold A.E."/>
            <person name="Ju Y.M."/>
            <person name="Slot J.C."/>
            <person name="Ahrendt S."/>
            <person name="Moore L.P."/>
            <person name="Eastman K.E."/>
            <person name="Scott K."/>
            <person name="Konkel Z."/>
            <person name="Mondo S.J."/>
            <person name="Kuo A."/>
            <person name="Hayes R.D."/>
            <person name="Haridas S."/>
            <person name="Andreopoulos B."/>
            <person name="Riley R."/>
            <person name="LaButti K."/>
            <person name="Pangilinan J."/>
            <person name="Lipzen A."/>
            <person name="Amirebrahimi M."/>
            <person name="Yan J."/>
            <person name="Adam C."/>
            <person name="Keymanesh K."/>
            <person name="Ng V."/>
            <person name="Louie K."/>
            <person name="Northen T."/>
            <person name="Drula E."/>
            <person name="Henrissat B."/>
            <person name="Hsieh H.M."/>
            <person name="Youens-Clark K."/>
            <person name="Lutzoni F."/>
            <person name="Miadlikowska J."/>
            <person name="Eastwood D.C."/>
            <person name="Hamelin R.C."/>
            <person name="Grigoriev I.V."/>
            <person name="U'Ren J.M."/>
        </authorList>
    </citation>
    <scope>NUCLEOTIDE SEQUENCE [LARGE SCALE GENOMIC DNA]</scope>
    <source>
        <strain evidence="1 2">ER1909</strain>
    </source>
</reference>
<accession>A0ACC0D2P0</accession>
<evidence type="ECO:0000313" key="1">
    <source>
        <dbReference type="EMBL" id="KAI6086924.1"/>
    </source>
</evidence>
<organism evidence="1 2">
    <name type="scientific">Hypoxylon rubiginosum</name>
    <dbReference type="NCBI Taxonomy" id="110542"/>
    <lineage>
        <taxon>Eukaryota</taxon>
        <taxon>Fungi</taxon>
        <taxon>Dikarya</taxon>
        <taxon>Ascomycota</taxon>
        <taxon>Pezizomycotina</taxon>
        <taxon>Sordariomycetes</taxon>
        <taxon>Xylariomycetidae</taxon>
        <taxon>Xylariales</taxon>
        <taxon>Hypoxylaceae</taxon>
        <taxon>Hypoxylon</taxon>
    </lineage>
</organism>
<proteinExistence type="predicted"/>
<keyword evidence="2" id="KW-1185">Reference proteome</keyword>
<protein>
    <submittedName>
        <fullName evidence="1">Uncharacterized protein</fullName>
    </submittedName>
</protein>
<comment type="caution">
    <text evidence="1">The sequence shown here is derived from an EMBL/GenBank/DDBJ whole genome shotgun (WGS) entry which is preliminary data.</text>
</comment>
<dbReference type="EMBL" id="MU394311">
    <property type="protein sequence ID" value="KAI6086924.1"/>
    <property type="molecule type" value="Genomic_DNA"/>
</dbReference>